<dbReference type="AlphaFoldDB" id="A0A6S7IJU7"/>
<protein>
    <submittedName>
        <fullName evidence="2">Protocadherin Fat 4-like</fullName>
    </submittedName>
</protein>
<organism evidence="2 3">
    <name type="scientific">Paramuricea clavata</name>
    <name type="common">Red gorgonian</name>
    <name type="synonym">Violescent sea-whip</name>
    <dbReference type="NCBI Taxonomy" id="317549"/>
    <lineage>
        <taxon>Eukaryota</taxon>
        <taxon>Metazoa</taxon>
        <taxon>Cnidaria</taxon>
        <taxon>Anthozoa</taxon>
        <taxon>Octocorallia</taxon>
        <taxon>Malacalcyonacea</taxon>
        <taxon>Plexauridae</taxon>
        <taxon>Paramuricea</taxon>
    </lineage>
</organism>
<dbReference type="InterPro" id="IPR002909">
    <property type="entry name" value="IPT_dom"/>
</dbReference>
<dbReference type="Pfam" id="PF01833">
    <property type="entry name" value="TIG"/>
    <property type="match status" value="2"/>
</dbReference>
<dbReference type="Gene3D" id="2.60.40.10">
    <property type="entry name" value="Immunoglobulins"/>
    <property type="match status" value="2"/>
</dbReference>
<sequence>MVMRMVVVMIGVPCGDAFKNFCEKCVMGGTGKDANYGKDCNNECGGSARNDSCGVCSKPTGDRRTSAFADCNNDCFGTAVNDSCGNCAGGKTGKQVDYAKDACGICGGDNSTCLGCDGIPNSGKINDSCKVCGGDGSTCTAISTVNPSLLPTTSDSGRTVTVLGAGLDGSAIKCLFDGDESQGTVINRTHCQCTIPSGKTAGGKTFTVKVVKDSGDVATDDLTITLYDSTTTKITSLTPSEVLTGMDTSVTFAGNGFVDSSSAACIVAAGEKKMYFPATFQSGSYSCRLPASKKSMSITLALSLNRIHE</sequence>
<comment type="caution">
    <text evidence="2">The sequence shown here is derived from an EMBL/GenBank/DDBJ whole genome shotgun (WGS) entry which is preliminary data.</text>
</comment>
<feature type="domain" description="IPT/TIG" evidence="1">
    <location>
        <begin position="234"/>
        <end position="300"/>
    </location>
</feature>
<evidence type="ECO:0000259" key="1">
    <source>
        <dbReference type="Pfam" id="PF01833"/>
    </source>
</evidence>
<gene>
    <name evidence="2" type="ORF">PACLA_8A056209</name>
</gene>
<feature type="domain" description="IPT/TIG" evidence="1">
    <location>
        <begin position="148"/>
        <end position="223"/>
    </location>
</feature>
<evidence type="ECO:0000313" key="2">
    <source>
        <dbReference type="EMBL" id="CAB4006072.1"/>
    </source>
</evidence>
<dbReference type="InterPro" id="IPR013783">
    <property type="entry name" value="Ig-like_fold"/>
</dbReference>
<name>A0A6S7IJU7_PARCT</name>
<dbReference type="InterPro" id="IPR014756">
    <property type="entry name" value="Ig_E-set"/>
</dbReference>
<accession>A0A6S7IJU7</accession>
<dbReference type="SUPFAM" id="SSF81296">
    <property type="entry name" value="E set domains"/>
    <property type="match status" value="1"/>
</dbReference>
<proteinExistence type="predicted"/>
<dbReference type="EMBL" id="CACRXK020005401">
    <property type="protein sequence ID" value="CAB4006072.1"/>
    <property type="molecule type" value="Genomic_DNA"/>
</dbReference>
<dbReference type="Proteomes" id="UP001152795">
    <property type="component" value="Unassembled WGS sequence"/>
</dbReference>
<evidence type="ECO:0000313" key="3">
    <source>
        <dbReference type="Proteomes" id="UP001152795"/>
    </source>
</evidence>
<dbReference type="OrthoDB" id="5955768at2759"/>
<reference evidence="2" key="1">
    <citation type="submission" date="2020-04" db="EMBL/GenBank/DDBJ databases">
        <authorList>
            <person name="Alioto T."/>
            <person name="Alioto T."/>
            <person name="Gomez Garrido J."/>
        </authorList>
    </citation>
    <scope>NUCLEOTIDE SEQUENCE</scope>
    <source>
        <strain evidence="2">A484AB</strain>
    </source>
</reference>
<keyword evidence="3" id="KW-1185">Reference proteome</keyword>
<feature type="non-terminal residue" evidence="2">
    <location>
        <position position="309"/>
    </location>
</feature>